<keyword evidence="1" id="KW-0472">Membrane</keyword>
<dbReference type="RefSeq" id="WP_294894965.1">
    <property type="nucleotide sequence ID" value="NZ_DLUI01000006.1"/>
</dbReference>
<dbReference type="Proteomes" id="UP000228859">
    <property type="component" value="Unassembled WGS sequence"/>
</dbReference>
<accession>A0A2D3WGG9</accession>
<dbReference type="EMBL" id="DLUI01000006">
    <property type="protein sequence ID" value="DAB39508.1"/>
    <property type="molecule type" value="Genomic_DNA"/>
</dbReference>
<dbReference type="AlphaFoldDB" id="A0A2D3WGG9"/>
<evidence type="ECO:0000313" key="2">
    <source>
        <dbReference type="EMBL" id="DAB39508.1"/>
    </source>
</evidence>
<keyword evidence="1" id="KW-1133">Transmembrane helix</keyword>
<feature type="transmembrane region" description="Helical" evidence="1">
    <location>
        <begin position="20"/>
        <end position="42"/>
    </location>
</feature>
<evidence type="ECO:0000313" key="3">
    <source>
        <dbReference type="Proteomes" id="UP000228859"/>
    </source>
</evidence>
<evidence type="ECO:0000256" key="1">
    <source>
        <dbReference type="SAM" id="Phobius"/>
    </source>
</evidence>
<comment type="caution">
    <text evidence="2">The sequence shown here is derived from an EMBL/GenBank/DDBJ whole genome shotgun (WGS) entry which is preliminary data.</text>
</comment>
<gene>
    <name evidence="2" type="ORF">CFH83_00355</name>
</gene>
<feature type="transmembrane region" description="Helical" evidence="1">
    <location>
        <begin position="54"/>
        <end position="73"/>
    </location>
</feature>
<organism evidence="2 3">
    <name type="scientific">Sulfuricurvum kujiense</name>
    <dbReference type="NCBI Taxonomy" id="148813"/>
    <lineage>
        <taxon>Bacteria</taxon>
        <taxon>Pseudomonadati</taxon>
        <taxon>Campylobacterota</taxon>
        <taxon>Epsilonproteobacteria</taxon>
        <taxon>Campylobacterales</taxon>
        <taxon>Sulfurimonadaceae</taxon>
        <taxon>Sulfuricurvum</taxon>
    </lineage>
</organism>
<proteinExistence type="predicted"/>
<name>A0A2D3WGG9_9BACT</name>
<reference evidence="2 3" key="1">
    <citation type="journal article" date="2017" name="Front. Microbiol.">
        <title>Comparative Genomic Analysis of the Class Epsilonproteobacteria and Proposed Reclassification to Epsilonbacteraeota (phyl. nov.).</title>
        <authorList>
            <person name="Waite D.W."/>
            <person name="Vanwonterghem I."/>
            <person name="Rinke C."/>
            <person name="Parks D.H."/>
            <person name="Zhang Y."/>
            <person name="Takai K."/>
            <person name="Sievert S.M."/>
            <person name="Simon J."/>
            <person name="Campbell B.J."/>
            <person name="Hanson T.E."/>
            <person name="Woyke T."/>
            <person name="Klotz M.G."/>
            <person name="Hugenholtz P."/>
        </authorList>
    </citation>
    <scope>NUCLEOTIDE SEQUENCE [LARGE SCALE GENOMIC DNA]</scope>
    <source>
        <strain evidence="2">UBA12443</strain>
    </source>
</reference>
<feature type="transmembrane region" description="Helical" evidence="1">
    <location>
        <begin position="102"/>
        <end position="126"/>
    </location>
</feature>
<keyword evidence="1" id="KW-0812">Transmembrane</keyword>
<protein>
    <submittedName>
        <fullName evidence="2">Uncharacterized protein</fullName>
    </submittedName>
</protein>
<sequence length="168" mass="19011">MEDIHALIREKLRSFRFIHYAMIMGSFTYGVVIVFIHLYAPIPPTINDVSTLTSVTYGIFAYTLLAIGMIRYLRPKLLSSDQIFKKNEVAEKSNQPSFFSNYMSTLFILWSICEAVTIGGIILYLIGGQLEVPLLLIGFGIFLKLVNGPKFEELTALEKRYAAIEMQG</sequence>